<dbReference type="OrthoDB" id="9812586at2"/>
<dbReference type="InterPro" id="IPR000740">
    <property type="entry name" value="GrpE"/>
</dbReference>
<dbReference type="Gene3D" id="2.30.22.10">
    <property type="entry name" value="Head domain of nucleotide exchange factor GrpE"/>
    <property type="match status" value="1"/>
</dbReference>
<dbReference type="SUPFAM" id="SSF51064">
    <property type="entry name" value="Head domain of nucleotide exchange factor GrpE"/>
    <property type="match status" value="1"/>
</dbReference>
<protein>
    <recommendedName>
        <fullName evidence="8 10">Protein GrpE</fullName>
    </recommendedName>
    <alternativeName>
        <fullName evidence="9 10">HSP-70 cofactor</fullName>
    </alternativeName>
</protein>
<comment type="function">
    <text evidence="7 10 11">Participates actively in the response to hyperosmotic and heat shock by preventing the aggregation of stress-denatured proteins, in association with DnaK and GrpE. It is the nucleotide exchange factor for DnaK and may function as a thermosensor. Unfolded proteins bind initially to DnaJ; upon interaction with the DnaJ-bound protein, DnaK hydrolyzes its bound ATP, resulting in the formation of a stable complex. GrpE releases ADP from DnaK; ATP binding to DnaK triggers the release of the substrate protein, thus completing the reaction cycle. Several rounds of ATP-dependent interactions between DnaJ, DnaK and GrpE are required for fully efficient folding.</text>
</comment>
<keyword evidence="6 10" id="KW-0143">Chaperone</keyword>
<keyword evidence="15" id="KW-1185">Reference proteome</keyword>
<dbReference type="STRING" id="926569.ANT_25060"/>
<evidence type="ECO:0000256" key="11">
    <source>
        <dbReference type="RuleBase" id="RU000639"/>
    </source>
</evidence>
<name>E8MZI4_ANATU</name>
<dbReference type="eggNOG" id="COG0576">
    <property type="taxonomic scope" value="Bacteria"/>
</dbReference>
<organism evidence="14 15">
    <name type="scientific">Anaerolinea thermophila (strain DSM 14523 / JCM 11388 / NBRC 100420 / UNI-1)</name>
    <dbReference type="NCBI Taxonomy" id="926569"/>
    <lineage>
        <taxon>Bacteria</taxon>
        <taxon>Bacillati</taxon>
        <taxon>Chloroflexota</taxon>
        <taxon>Anaerolineae</taxon>
        <taxon>Anaerolineales</taxon>
        <taxon>Anaerolineaceae</taxon>
        <taxon>Anaerolinea</taxon>
    </lineage>
</organism>
<feature type="region of interest" description="Disordered" evidence="13">
    <location>
        <begin position="1"/>
        <end position="44"/>
    </location>
</feature>
<dbReference type="CDD" id="cd00446">
    <property type="entry name" value="GrpE"/>
    <property type="match status" value="1"/>
</dbReference>
<dbReference type="PRINTS" id="PR00773">
    <property type="entry name" value="GRPEPROTEIN"/>
</dbReference>
<dbReference type="PANTHER" id="PTHR21237:SF23">
    <property type="entry name" value="GRPE PROTEIN HOMOLOG, MITOCHONDRIAL"/>
    <property type="match status" value="1"/>
</dbReference>
<proteinExistence type="inferred from homology"/>
<dbReference type="Pfam" id="PF01025">
    <property type="entry name" value="GrpE"/>
    <property type="match status" value="1"/>
</dbReference>
<evidence type="ECO:0000313" key="14">
    <source>
        <dbReference type="EMBL" id="BAJ64532.1"/>
    </source>
</evidence>
<dbReference type="GO" id="GO:0005737">
    <property type="term" value="C:cytoplasm"/>
    <property type="evidence" value="ECO:0007669"/>
    <property type="project" value="UniProtKB-SubCell"/>
</dbReference>
<evidence type="ECO:0000256" key="5">
    <source>
        <dbReference type="ARBA" id="ARBA00023016"/>
    </source>
</evidence>
<evidence type="ECO:0000256" key="6">
    <source>
        <dbReference type="ARBA" id="ARBA00023186"/>
    </source>
</evidence>
<accession>E8MZI4</accession>
<dbReference type="PANTHER" id="PTHR21237">
    <property type="entry name" value="GRPE PROTEIN"/>
    <property type="match status" value="1"/>
</dbReference>
<dbReference type="HOGENOM" id="CLU_057217_5_1_0"/>
<sequence>MSKRSKTVKQEETKPEAESVVSETQPAASVDAEQVAQTAETAEREALKEEVEALRQRVKALEEYIRELEGKQKEYIEGWARERADFSNYKRRIEREQATLAQNITGEILKKYLLILDDMSRAMKMRPKDGEAASWADGIELIYRKLQSILDAEGIQRIPAEQEMFDPMRHEAITYEESPEHESGQIIEVLQDGYTLGDRVLRPARVRVAR</sequence>
<dbReference type="InterPro" id="IPR009012">
    <property type="entry name" value="GrpE_head"/>
</dbReference>
<evidence type="ECO:0000256" key="8">
    <source>
        <dbReference type="ARBA" id="ARBA00072274"/>
    </source>
</evidence>
<comment type="subunit">
    <text evidence="3 10">Homodimer.</text>
</comment>
<evidence type="ECO:0000256" key="9">
    <source>
        <dbReference type="ARBA" id="ARBA00076414"/>
    </source>
</evidence>
<dbReference type="PROSITE" id="PS01071">
    <property type="entry name" value="GRPE"/>
    <property type="match status" value="1"/>
</dbReference>
<evidence type="ECO:0000256" key="7">
    <source>
        <dbReference type="ARBA" id="ARBA00053401"/>
    </source>
</evidence>
<dbReference type="EMBL" id="AP012029">
    <property type="protein sequence ID" value="BAJ64532.1"/>
    <property type="molecule type" value="Genomic_DNA"/>
</dbReference>
<evidence type="ECO:0000256" key="12">
    <source>
        <dbReference type="RuleBase" id="RU004478"/>
    </source>
</evidence>
<dbReference type="GO" id="GO:0051082">
    <property type="term" value="F:unfolded protein binding"/>
    <property type="evidence" value="ECO:0007669"/>
    <property type="project" value="TreeGrafter"/>
</dbReference>
<evidence type="ECO:0000256" key="4">
    <source>
        <dbReference type="ARBA" id="ARBA00022490"/>
    </source>
</evidence>
<dbReference type="GO" id="GO:0000774">
    <property type="term" value="F:adenyl-nucleotide exchange factor activity"/>
    <property type="evidence" value="ECO:0007669"/>
    <property type="project" value="InterPro"/>
</dbReference>
<dbReference type="GO" id="GO:0042803">
    <property type="term" value="F:protein homodimerization activity"/>
    <property type="evidence" value="ECO:0007669"/>
    <property type="project" value="InterPro"/>
</dbReference>
<dbReference type="SUPFAM" id="SSF58014">
    <property type="entry name" value="Coiled-coil domain of nucleotide exchange factor GrpE"/>
    <property type="match status" value="1"/>
</dbReference>
<dbReference type="InterPro" id="IPR013805">
    <property type="entry name" value="GrpE_CC"/>
</dbReference>
<keyword evidence="4 10" id="KW-0963">Cytoplasm</keyword>
<dbReference type="GO" id="GO:0006457">
    <property type="term" value="P:protein folding"/>
    <property type="evidence" value="ECO:0007669"/>
    <property type="project" value="InterPro"/>
</dbReference>
<dbReference type="FunFam" id="2.30.22.10:FF:000001">
    <property type="entry name" value="Protein GrpE"/>
    <property type="match status" value="1"/>
</dbReference>
<dbReference type="HAMAP" id="MF_01151">
    <property type="entry name" value="GrpE"/>
    <property type="match status" value="1"/>
</dbReference>
<dbReference type="AlphaFoldDB" id="E8MZI4"/>
<evidence type="ECO:0000256" key="1">
    <source>
        <dbReference type="ARBA" id="ARBA00004496"/>
    </source>
</evidence>
<evidence type="ECO:0000256" key="13">
    <source>
        <dbReference type="SAM" id="MobiDB-lite"/>
    </source>
</evidence>
<comment type="subcellular location">
    <subcellularLocation>
        <location evidence="1 10">Cytoplasm</location>
    </subcellularLocation>
</comment>
<dbReference type="KEGG" id="atm:ANT_25060"/>
<evidence type="ECO:0000313" key="15">
    <source>
        <dbReference type="Proteomes" id="UP000008922"/>
    </source>
</evidence>
<comment type="similarity">
    <text evidence="2 10 12">Belongs to the GrpE family.</text>
</comment>
<dbReference type="FunCoup" id="E8MZI4">
    <property type="interactions" value="388"/>
</dbReference>
<reference evidence="14 15" key="1">
    <citation type="submission" date="2010-12" db="EMBL/GenBank/DDBJ databases">
        <title>Whole genome sequence of Anaerolinea thermophila UNI-1.</title>
        <authorList>
            <person name="Narita-Yamada S."/>
            <person name="Kishi E."/>
            <person name="Watanabe Y."/>
            <person name="Takasaki K."/>
            <person name="Ankai A."/>
            <person name="Oguchi A."/>
            <person name="Fukui S."/>
            <person name="Takahashi M."/>
            <person name="Yashiro I."/>
            <person name="Hosoyama A."/>
            <person name="Sekiguchi Y."/>
            <person name="Hanada S."/>
            <person name="Fujita N."/>
        </authorList>
    </citation>
    <scope>NUCLEOTIDE SEQUENCE [LARGE SCALE GENOMIC DNA]</scope>
    <source>
        <strain evidence="15">DSM 14523 / JCM 11388 / NBRC 100420 / UNI-1</strain>
    </source>
</reference>
<feature type="compositionally biased region" description="Basic and acidic residues" evidence="13">
    <location>
        <begin position="8"/>
        <end position="17"/>
    </location>
</feature>
<dbReference type="InParanoid" id="E8MZI4"/>
<dbReference type="GO" id="GO:0051087">
    <property type="term" value="F:protein-folding chaperone binding"/>
    <property type="evidence" value="ECO:0007669"/>
    <property type="project" value="InterPro"/>
</dbReference>
<dbReference type="Proteomes" id="UP000008922">
    <property type="component" value="Chromosome"/>
</dbReference>
<evidence type="ECO:0000256" key="3">
    <source>
        <dbReference type="ARBA" id="ARBA00011738"/>
    </source>
</evidence>
<evidence type="ECO:0000256" key="10">
    <source>
        <dbReference type="HAMAP-Rule" id="MF_01151"/>
    </source>
</evidence>
<keyword evidence="5 10" id="KW-0346">Stress response</keyword>
<evidence type="ECO:0000256" key="2">
    <source>
        <dbReference type="ARBA" id="ARBA00009054"/>
    </source>
</evidence>
<dbReference type="Gene3D" id="3.90.20.20">
    <property type="match status" value="1"/>
</dbReference>
<gene>
    <name evidence="10 14" type="primary">grpE</name>
    <name evidence="14" type="ordered locus">ANT_25060</name>
</gene>